<dbReference type="Gene3D" id="3.40.390.10">
    <property type="entry name" value="Collagenase (Catalytic Domain)"/>
    <property type="match status" value="1"/>
</dbReference>
<evidence type="ECO:0000259" key="14">
    <source>
        <dbReference type="SMART" id="SM00235"/>
    </source>
</evidence>
<keyword evidence="2" id="KW-0645">Protease</keyword>
<dbReference type="Pfam" id="PF01471">
    <property type="entry name" value="PG_binding_1"/>
    <property type="match status" value="1"/>
</dbReference>
<proteinExistence type="inferred from homology"/>
<dbReference type="InterPro" id="IPR021158">
    <property type="entry name" value="Pept_M10A_Zn_BS"/>
</dbReference>
<dbReference type="FunFam" id="3.40.390.10:FF:000018">
    <property type="entry name" value="Metalloendoproteinase 1"/>
    <property type="match status" value="1"/>
</dbReference>
<comment type="caution">
    <text evidence="15">The sequence shown here is derived from an EMBL/GenBank/DDBJ whole genome shotgun (WGS) entry which is preliminary data.</text>
</comment>
<feature type="binding site" evidence="11">
    <location>
        <position position="223"/>
    </location>
    <ligand>
        <name>Ca(2+)</name>
        <dbReference type="ChEBI" id="CHEBI:29108"/>
        <label>3</label>
    </ligand>
</feature>
<feature type="domain" description="Peptidase metallopeptidase" evidence="14">
    <location>
        <begin position="152"/>
        <end position="316"/>
    </location>
</feature>
<reference evidence="15 16" key="1">
    <citation type="submission" date="2019-12" db="EMBL/GenBank/DDBJ databases">
        <authorList>
            <person name="Alioto T."/>
            <person name="Alioto T."/>
            <person name="Gomez Garrido J."/>
        </authorList>
    </citation>
    <scope>NUCLEOTIDE SEQUENCE [LARGE SCALE GENOMIC DNA]</scope>
</reference>
<comment type="cofactor">
    <cofactor evidence="11">
        <name>Zn(2+)</name>
        <dbReference type="ChEBI" id="CHEBI:29105"/>
    </cofactor>
    <text evidence="11">Binds 2 Zn(2+) ions per subunit.</text>
</comment>
<feature type="binding site" evidence="11">
    <location>
        <position position="289"/>
    </location>
    <ligand>
        <name>Zn(2+)</name>
        <dbReference type="ChEBI" id="CHEBI:29105"/>
        <label>2</label>
        <note>catalytic</note>
    </ligand>
</feature>
<dbReference type="GO" id="GO:0004222">
    <property type="term" value="F:metalloendopeptidase activity"/>
    <property type="evidence" value="ECO:0007669"/>
    <property type="project" value="InterPro"/>
</dbReference>
<evidence type="ECO:0000256" key="1">
    <source>
        <dbReference type="ARBA" id="ARBA00009614"/>
    </source>
</evidence>
<feature type="binding site" evidence="11">
    <location>
        <position position="246"/>
    </location>
    <ligand>
        <name>Ca(2+)</name>
        <dbReference type="ChEBI" id="CHEBI:29108"/>
        <label>1</label>
    </ligand>
</feature>
<feature type="binding site" evidence="11">
    <location>
        <position position="224"/>
    </location>
    <ligand>
        <name>Ca(2+)</name>
        <dbReference type="ChEBI" id="CHEBI:29108"/>
        <label>3</label>
    </ligand>
</feature>
<feature type="binding site" evidence="11">
    <location>
        <position position="231"/>
    </location>
    <ligand>
        <name>Zn(2+)</name>
        <dbReference type="ChEBI" id="CHEBI:29105"/>
        <label>1</label>
    </ligand>
</feature>
<dbReference type="InterPro" id="IPR024079">
    <property type="entry name" value="MetalloPept_cat_dom_sf"/>
</dbReference>
<keyword evidence="4 13" id="KW-0732">Signal</keyword>
<dbReference type="GO" id="GO:0031012">
    <property type="term" value="C:extracellular matrix"/>
    <property type="evidence" value="ECO:0007669"/>
    <property type="project" value="InterPro"/>
</dbReference>
<keyword evidence="6 11" id="KW-0862">Zinc</keyword>
<feature type="binding site" evidence="11">
    <location>
        <position position="206"/>
    </location>
    <ligand>
        <name>Ca(2+)</name>
        <dbReference type="ChEBI" id="CHEBI:29108"/>
        <label>2</label>
    </ligand>
</feature>
<feature type="binding site" evidence="11">
    <location>
        <position position="241"/>
    </location>
    <ligand>
        <name>Zn(2+)</name>
        <dbReference type="ChEBI" id="CHEBI:29105"/>
        <label>1</label>
    </ligand>
</feature>
<feature type="binding site" evidence="11">
    <location>
        <position position="243"/>
    </location>
    <ligand>
        <name>Ca(2+)</name>
        <dbReference type="ChEBI" id="CHEBI:29108"/>
        <label>3</label>
    </ligand>
</feature>
<feature type="chain" id="PRO_5035744079" evidence="13">
    <location>
        <begin position="20"/>
        <end position="360"/>
    </location>
</feature>
<evidence type="ECO:0000256" key="13">
    <source>
        <dbReference type="SAM" id="SignalP"/>
    </source>
</evidence>
<evidence type="ECO:0000256" key="10">
    <source>
        <dbReference type="PIRSR" id="PIRSR621190-1"/>
    </source>
</evidence>
<feature type="binding site" evidence="11">
    <location>
        <position position="275"/>
    </location>
    <ligand>
        <name>Zn(2+)</name>
        <dbReference type="ChEBI" id="CHEBI:29105"/>
        <label>2</label>
        <note>catalytic</note>
    </ligand>
</feature>
<keyword evidence="8" id="KW-0865">Zymogen</keyword>
<comment type="similarity">
    <text evidence="1">Belongs to the peptidase M10A family. Matrix metalloproteinases (MMPs) subfamily.</text>
</comment>
<evidence type="ECO:0000256" key="12">
    <source>
        <dbReference type="PIRSR" id="PIRSR621190-5"/>
    </source>
</evidence>
<dbReference type="PROSITE" id="PS00546">
    <property type="entry name" value="CYSTEINE_SWITCH"/>
    <property type="match status" value="1"/>
</dbReference>
<dbReference type="Gramene" id="OE9A016525T1">
    <property type="protein sequence ID" value="OE9A016525C1"/>
    <property type="gene ID" value="OE9A016525"/>
</dbReference>
<dbReference type="EMBL" id="CACTIH010000043">
    <property type="protein sequence ID" value="CAA2939445.1"/>
    <property type="molecule type" value="Genomic_DNA"/>
</dbReference>
<gene>
    <name evidence="15" type="ORF">OLEA9_A016525</name>
</gene>
<keyword evidence="5" id="KW-0378">Hydrolase</keyword>
<feature type="binding site" evidence="11">
    <location>
        <position position="218"/>
    </location>
    <ligand>
        <name>Zn(2+)</name>
        <dbReference type="ChEBI" id="CHEBI:29105"/>
        <label>1</label>
    </ligand>
</feature>
<feature type="binding site" evidence="11">
    <location>
        <position position="281"/>
    </location>
    <ligand>
        <name>Zn(2+)</name>
        <dbReference type="ChEBI" id="CHEBI:29105"/>
        <label>2</label>
        <note>catalytic</note>
    </ligand>
</feature>
<dbReference type="InterPro" id="IPR021190">
    <property type="entry name" value="Pept_M10A"/>
</dbReference>
<dbReference type="AlphaFoldDB" id="A0A8S0PDR6"/>
<protein>
    <submittedName>
        <fullName evidence="15">Metalloendo ase 2-MMP-like</fullName>
    </submittedName>
</protein>
<feature type="binding site" evidence="11">
    <location>
        <position position="271"/>
    </location>
    <ligand>
        <name>Zn(2+)</name>
        <dbReference type="ChEBI" id="CHEBI:29105"/>
        <label>2</label>
        <note>catalytic</note>
    </ligand>
</feature>
<dbReference type="InterPro" id="IPR036365">
    <property type="entry name" value="PGBD-like_sf"/>
</dbReference>
<feature type="active site" evidence="10">
    <location>
        <position position="272"/>
    </location>
</feature>
<evidence type="ECO:0000256" key="4">
    <source>
        <dbReference type="ARBA" id="ARBA00022729"/>
    </source>
</evidence>
<evidence type="ECO:0000256" key="9">
    <source>
        <dbReference type="ARBA" id="ARBA00023180"/>
    </source>
</evidence>
<dbReference type="OrthoDB" id="406838at2759"/>
<dbReference type="GO" id="GO:0006508">
    <property type="term" value="P:proteolysis"/>
    <property type="evidence" value="ECO:0007669"/>
    <property type="project" value="UniProtKB-KW"/>
</dbReference>
<evidence type="ECO:0000256" key="7">
    <source>
        <dbReference type="ARBA" id="ARBA00023049"/>
    </source>
</evidence>
<feature type="signal peptide" evidence="13">
    <location>
        <begin position="1"/>
        <end position="19"/>
    </location>
</feature>
<evidence type="ECO:0000256" key="5">
    <source>
        <dbReference type="ARBA" id="ARBA00022801"/>
    </source>
</evidence>
<dbReference type="SUPFAM" id="SSF47090">
    <property type="entry name" value="PGBD-like"/>
    <property type="match status" value="1"/>
</dbReference>
<feature type="binding site" description="in inhibited form" evidence="11">
    <location>
        <position position="118"/>
    </location>
    <ligand>
        <name>Zn(2+)</name>
        <dbReference type="ChEBI" id="CHEBI:29105"/>
        <label>2</label>
        <note>catalytic</note>
    </ligand>
</feature>
<evidence type="ECO:0000256" key="6">
    <source>
        <dbReference type="ARBA" id="ARBA00022833"/>
    </source>
</evidence>
<keyword evidence="7" id="KW-0482">Metalloprotease</keyword>
<dbReference type="SUPFAM" id="SSF55486">
    <property type="entry name" value="Metalloproteases ('zincins'), catalytic domain"/>
    <property type="match status" value="1"/>
</dbReference>
<organism evidence="15 16">
    <name type="scientific">Olea europaea subsp. europaea</name>
    <dbReference type="NCBI Taxonomy" id="158383"/>
    <lineage>
        <taxon>Eukaryota</taxon>
        <taxon>Viridiplantae</taxon>
        <taxon>Streptophyta</taxon>
        <taxon>Embryophyta</taxon>
        <taxon>Tracheophyta</taxon>
        <taxon>Spermatophyta</taxon>
        <taxon>Magnoliopsida</taxon>
        <taxon>eudicotyledons</taxon>
        <taxon>Gunneridae</taxon>
        <taxon>Pentapetalae</taxon>
        <taxon>asterids</taxon>
        <taxon>lamiids</taxon>
        <taxon>Lamiales</taxon>
        <taxon>Oleaceae</taxon>
        <taxon>Oleeae</taxon>
        <taxon>Olea</taxon>
    </lineage>
</organism>
<keyword evidence="16" id="KW-1185">Reference proteome</keyword>
<dbReference type="InterPro" id="IPR002477">
    <property type="entry name" value="Peptidoglycan-bd-like"/>
</dbReference>
<sequence>MKLSPIIFVLFFTVTPISAHFFPNITSIPISLIPNTTLWDGFNQFLGSHKGQKVNGLAKLKNYFQRFGYISSSSSANFTDDFDEILESAVKMYQINFNLNSTGELDVQTLKHVVLPRCGNPDVINGTSTMNSGKPKTNSTIHTLAHYSFFPNKPSWPASKTELTYSFLPENQLPENVKSLFGRALERWSEVTPLTFAETSSFRRADIKIGFFSGNHGDGEAFDGILGTLAHAFSPPSGLFHLDGDENWVMDGDFINASPLSAVDLESVAVHEIGHILGLGHSSDEAAIMYPTISSGMRKVELANDDILGIQELYGASTNFNESDPVLTPRNERDTNGAHYFFCSFWRHGIILAMGLFLFL</sequence>
<dbReference type="Proteomes" id="UP000594638">
    <property type="component" value="Unassembled WGS sequence"/>
</dbReference>
<keyword evidence="11" id="KW-0106">Calcium</keyword>
<comment type="cofactor">
    <cofactor evidence="11">
        <name>Ca(2+)</name>
        <dbReference type="ChEBI" id="CHEBI:29108"/>
    </cofactor>
    <text evidence="11">Can bind about 5 Ca(2+) ions per subunit.</text>
</comment>
<evidence type="ECO:0000256" key="8">
    <source>
        <dbReference type="ARBA" id="ARBA00023145"/>
    </source>
</evidence>
<dbReference type="GO" id="GO:0030198">
    <property type="term" value="P:extracellular matrix organization"/>
    <property type="evidence" value="ECO:0007669"/>
    <property type="project" value="TreeGrafter"/>
</dbReference>
<evidence type="ECO:0000256" key="3">
    <source>
        <dbReference type="ARBA" id="ARBA00022723"/>
    </source>
</evidence>
<feature type="binding site" evidence="11">
    <location>
        <position position="246"/>
    </location>
    <ligand>
        <name>Ca(2+)</name>
        <dbReference type="ChEBI" id="CHEBI:29108"/>
        <label>3</label>
    </ligand>
</feature>
<dbReference type="PANTHER" id="PTHR10201:SF272">
    <property type="entry name" value="METALLOENDOPROTEINASE 5-MMP"/>
    <property type="match status" value="1"/>
</dbReference>
<dbReference type="PRINTS" id="PR00138">
    <property type="entry name" value="MATRIXIN"/>
</dbReference>
<dbReference type="InterPro" id="IPR033739">
    <property type="entry name" value="M10A_MMP"/>
</dbReference>
<name>A0A8S0PDR6_OLEEU</name>
<dbReference type="CDD" id="cd04278">
    <property type="entry name" value="ZnMc_MMP"/>
    <property type="match status" value="1"/>
</dbReference>
<evidence type="ECO:0000256" key="2">
    <source>
        <dbReference type="ARBA" id="ARBA00022670"/>
    </source>
</evidence>
<keyword evidence="3 11" id="KW-0479">Metal-binding</keyword>
<dbReference type="GO" id="GO:0008270">
    <property type="term" value="F:zinc ion binding"/>
    <property type="evidence" value="ECO:0007669"/>
    <property type="project" value="InterPro"/>
</dbReference>
<feature type="binding site" evidence="11">
    <location>
        <position position="216"/>
    </location>
    <ligand>
        <name>Zn(2+)</name>
        <dbReference type="ChEBI" id="CHEBI:29105"/>
        <label>1</label>
    </ligand>
</feature>
<evidence type="ECO:0000313" key="16">
    <source>
        <dbReference type="Proteomes" id="UP000594638"/>
    </source>
</evidence>
<feature type="short sequence motif" description="Cysteine switch" evidence="12">
    <location>
        <begin position="116"/>
        <end position="123"/>
    </location>
</feature>
<dbReference type="InterPro" id="IPR006026">
    <property type="entry name" value="Peptidase_Metallo"/>
</dbReference>
<dbReference type="Pfam" id="PF00413">
    <property type="entry name" value="Peptidase_M10"/>
    <property type="match status" value="1"/>
</dbReference>
<dbReference type="SMART" id="SM00235">
    <property type="entry name" value="ZnMc"/>
    <property type="match status" value="1"/>
</dbReference>
<evidence type="ECO:0000313" key="15">
    <source>
        <dbReference type="EMBL" id="CAA2939445.1"/>
    </source>
</evidence>
<dbReference type="InterPro" id="IPR001818">
    <property type="entry name" value="Pept_M10_metallopeptidase"/>
</dbReference>
<dbReference type="PANTHER" id="PTHR10201">
    <property type="entry name" value="MATRIX METALLOPROTEINASE"/>
    <property type="match status" value="1"/>
</dbReference>
<evidence type="ECO:0000256" key="11">
    <source>
        <dbReference type="PIRSR" id="PIRSR621190-2"/>
    </source>
</evidence>
<dbReference type="GO" id="GO:0030574">
    <property type="term" value="P:collagen catabolic process"/>
    <property type="evidence" value="ECO:0007669"/>
    <property type="project" value="TreeGrafter"/>
</dbReference>
<keyword evidence="9" id="KW-0325">Glycoprotein</keyword>
<accession>A0A8S0PDR6</accession>